<reference evidence="2" key="1">
    <citation type="submission" date="2014-09" db="EMBL/GenBank/DDBJ databases">
        <authorList>
            <person name="Magalhaes I.L.F."/>
            <person name="Oliveira U."/>
            <person name="Santos F.R."/>
            <person name="Vidigal T.H.D.A."/>
            <person name="Brescovit A.D."/>
            <person name="Santos A.J."/>
        </authorList>
    </citation>
    <scope>NUCLEOTIDE SEQUENCE</scope>
    <source>
        <tissue evidence="2">Shoot tissue taken approximately 20 cm above the soil surface</tissue>
    </source>
</reference>
<feature type="region of interest" description="Disordered" evidence="1">
    <location>
        <begin position="1"/>
        <end position="20"/>
    </location>
</feature>
<feature type="compositionally biased region" description="Basic residues" evidence="1">
    <location>
        <begin position="1"/>
        <end position="11"/>
    </location>
</feature>
<dbReference type="EMBL" id="GBRH01172955">
    <property type="protein sequence ID" value="JAE24941.1"/>
    <property type="molecule type" value="Transcribed_RNA"/>
</dbReference>
<organism evidence="2">
    <name type="scientific">Arundo donax</name>
    <name type="common">Giant reed</name>
    <name type="synonym">Donax arundinaceus</name>
    <dbReference type="NCBI Taxonomy" id="35708"/>
    <lineage>
        <taxon>Eukaryota</taxon>
        <taxon>Viridiplantae</taxon>
        <taxon>Streptophyta</taxon>
        <taxon>Embryophyta</taxon>
        <taxon>Tracheophyta</taxon>
        <taxon>Spermatophyta</taxon>
        <taxon>Magnoliopsida</taxon>
        <taxon>Liliopsida</taxon>
        <taxon>Poales</taxon>
        <taxon>Poaceae</taxon>
        <taxon>PACMAD clade</taxon>
        <taxon>Arundinoideae</taxon>
        <taxon>Arundineae</taxon>
        <taxon>Arundo</taxon>
    </lineage>
</organism>
<proteinExistence type="predicted"/>
<evidence type="ECO:0000256" key="1">
    <source>
        <dbReference type="SAM" id="MobiDB-lite"/>
    </source>
</evidence>
<dbReference type="AlphaFoldDB" id="A0A0A9GQV8"/>
<sequence length="47" mass="5243">MAAQKEKKKKYVDHPTHLEPFNPMIASRQVKGDISILGVNQPLLPSS</sequence>
<name>A0A0A9GQV8_ARUDO</name>
<evidence type="ECO:0000313" key="2">
    <source>
        <dbReference type="EMBL" id="JAE24941.1"/>
    </source>
</evidence>
<accession>A0A0A9GQV8</accession>
<reference evidence="2" key="2">
    <citation type="journal article" date="2015" name="Data Brief">
        <title>Shoot transcriptome of the giant reed, Arundo donax.</title>
        <authorList>
            <person name="Barrero R.A."/>
            <person name="Guerrero F.D."/>
            <person name="Moolhuijzen P."/>
            <person name="Goolsby J.A."/>
            <person name="Tidwell J."/>
            <person name="Bellgard S.E."/>
            <person name="Bellgard M.I."/>
        </authorList>
    </citation>
    <scope>NUCLEOTIDE SEQUENCE</scope>
    <source>
        <tissue evidence="2">Shoot tissue taken approximately 20 cm above the soil surface</tissue>
    </source>
</reference>
<protein>
    <submittedName>
        <fullName evidence="2">Uncharacterized protein</fullName>
    </submittedName>
</protein>